<dbReference type="GO" id="GO:0016740">
    <property type="term" value="F:transferase activity"/>
    <property type="evidence" value="ECO:0007669"/>
    <property type="project" value="UniProtKB-KW"/>
</dbReference>
<keyword evidence="4" id="KW-0479">Metal-binding</keyword>
<dbReference type="PANTHER" id="PTHR12215:SF10">
    <property type="entry name" value="L-AMINOADIPATE-SEMIALDEHYDE DEHYDROGENASE-PHOSPHOPANTETHEINYL TRANSFERASE"/>
    <property type="match status" value="1"/>
</dbReference>
<protein>
    <submittedName>
        <fullName evidence="7">4'-phosphopantetheinyl transferase superfamily protein</fullName>
    </submittedName>
</protein>
<evidence type="ECO:0000256" key="5">
    <source>
        <dbReference type="ARBA" id="ARBA00022842"/>
    </source>
</evidence>
<keyword evidence="8" id="KW-1185">Reference proteome</keyword>
<dbReference type="InterPro" id="IPR008278">
    <property type="entry name" value="4-PPantetheinyl_Trfase_dom"/>
</dbReference>
<evidence type="ECO:0000313" key="8">
    <source>
        <dbReference type="Proteomes" id="UP001195660"/>
    </source>
</evidence>
<reference evidence="7 8" key="1">
    <citation type="submission" date="2019-11" db="EMBL/GenBank/DDBJ databases">
        <title>Novel Deefgea species.</title>
        <authorList>
            <person name="Han J.-H."/>
        </authorList>
    </citation>
    <scope>NUCLEOTIDE SEQUENCE [LARGE SCALE GENOMIC DNA]</scope>
    <source>
        <strain evidence="7 8">LMG 24817</strain>
    </source>
</reference>
<evidence type="ECO:0000256" key="4">
    <source>
        <dbReference type="ARBA" id="ARBA00022723"/>
    </source>
</evidence>
<accession>A0ABS2CBR9</accession>
<dbReference type="InterPro" id="IPR037143">
    <property type="entry name" value="4-PPantetheinyl_Trfase_dom_sf"/>
</dbReference>
<evidence type="ECO:0000256" key="1">
    <source>
        <dbReference type="ARBA" id="ARBA00001946"/>
    </source>
</evidence>
<feature type="domain" description="4'-phosphopantetheinyl transferase" evidence="6">
    <location>
        <begin position="100"/>
        <end position="187"/>
    </location>
</feature>
<evidence type="ECO:0000256" key="3">
    <source>
        <dbReference type="ARBA" id="ARBA00022679"/>
    </source>
</evidence>
<dbReference type="Proteomes" id="UP001195660">
    <property type="component" value="Unassembled WGS sequence"/>
</dbReference>
<comment type="similarity">
    <text evidence="2">Belongs to the P-Pant transferase superfamily. Gsp/Sfp/HetI/AcpT family.</text>
</comment>
<evidence type="ECO:0000313" key="7">
    <source>
        <dbReference type="EMBL" id="MBM5571477.1"/>
    </source>
</evidence>
<dbReference type="EMBL" id="WOFE01000002">
    <property type="protein sequence ID" value="MBM5571477.1"/>
    <property type="molecule type" value="Genomic_DNA"/>
</dbReference>
<dbReference type="NCBIfam" id="TIGR00556">
    <property type="entry name" value="pantethn_trn"/>
    <property type="match status" value="1"/>
</dbReference>
<keyword evidence="5" id="KW-0460">Magnesium</keyword>
<comment type="cofactor">
    <cofactor evidence="1">
        <name>Mg(2+)</name>
        <dbReference type="ChEBI" id="CHEBI:18420"/>
    </cofactor>
</comment>
<dbReference type="InterPro" id="IPR050559">
    <property type="entry name" value="P-Pant_transferase_sf"/>
</dbReference>
<dbReference type="PANTHER" id="PTHR12215">
    <property type="entry name" value="PHOSPHOPANTETHEINE TRANSFERASE"/>
    <property type="match status" value="1"/>
</dbReference>
<dbReference type="InterPro" id="IPR004568">
    <property type="entry name" value="Ppantetheine-prot_Trfase_dom"/>
</dbReference>
<name>A0ABS2CBR9_9NEIS</name>
<evidence type="ECO:0000256" key="2">
    <source>
        <dbReference type="ARBA" id="ARBA00010990"/>
    </source>
</evidence>
<keyword evidence="3 7" id="KW-0808">Transferase</keyword>
<comment type="caution">
    <text evidence="7">The sequence shown here is derived from an EMBL/GenBank/DDBJ whole genome shotgun (WGS) entry which is preliminary data.</text>
</comment>
<proteinExistence type="inferred from homology"/>
<gene>
    <name evidence="7" type="ORF">GM173_07770</name>
</gene>
<organism evidence="7 8">
    <name type="scientific">Deefgea chitinilytica</name>
    <dbReference type="NCBI Taxonomy" id="570276"/>
    <lineage>
        <taxon>Bacteria</taxon>
        <taxon>Pseudomonadati</taxon>
        <taxon>Pseudomonadota</taxon>
        <taxon>Betaproteobacteria</taxon>
        <taxon>Neisseriales</taxon>
        <taxon>Chitinibacteraceae</taxon>
        <taxon>Deefgea</taxon>
    </lineage>
</organism>
<dbReference type="RefSeq" id="WP_203570790.1">
    <property type="nucleotide sequence ID" value="NZ_WOFE01000002.1"/>
</dbReference>
<evidence type="ECO:0000259" key="6">
    <source>
        <dbReference type="Pfam" id="PF01648"/>
    </source>
</evidence>
<sequence>MLISYFAVSAMAATTDFSATLAGLDAAQLKRLAAIQNSLRRTQFLSARHLAQQLLQLSQTSSVLSQHENGRPWAPAWSHTMGLSWSHGAQFCAAALGQGRVGIDIETMRPRKQCLSIAERYFDPRETAWLASLAADQQQQAFFMLWVAKEALLKALGTGIVGGLARFVLLNTSTGWCCETSDALDWFVSVWQIRPNVILALASDTPQQWQYPAVMQVDHQDWQLILKI</sequence>
<dbReference type="SUPFAM" id="SSF56214">
    <property type="entry name" value="4'-phosphopantetheinyl transferase"/>
    <property type="match status" value="2"/>
</dbReference>
<dbReference type="Gene3D" id="3.90.470.20">
    <property type="entry name" value="4'-phosphopantetheinyl transferase domain"/>
    <property type="match status" value="2"/>
</dbReference>
<dbReference type="Pfam" id="PF01648">
    <property type="entry name" value="ACPS"/>
    <property type="match status" value="1"/>
</dbReference>